<evidence type="ECO:0000256" key="1">
    <source>
        <dbReference type="SAM" id="MobiDB-lite"/>
    </source>
</evidence>
<evidence type="ECO:0000313" key="3">
    <source>
        <dbReference type="Proteomes" id="UP001589789"/>
    </source>
</evidence>
<reference evidence="2 3" key="1">
    <citation type="submission" date="2024-09" db="EMBL/GenBank/DDBJ databases">
        <authorList>
            <person name="Sun Q."/>
            <person name="Mori K."/>
        </authorList>
    </citation>
    <scope>NUCLEOTIDE SEQUENCE [LARGE SCALE GENOMIC DNA]</scope>
    <source>
        <strain evidence="2 3">CCM 7468</strain>
    </source>
</reference>
<dbReference type="RefSeq" id="WP_377056749.1">
    <property type="nucleotide sequence ID" value="NZ_JBHLVZ010000113.1"/>
</dbReference>
<comment type="caution">
    <text evidence="2">The sequence shown here is derived from an EMBL/GenBank/DDBJ whole genome shotgun (WGS) entry which is preliminary data.</text>
</comment>
<evidence type="ECO:0000313" key="2">
    <source>
        <dbReference type="EMBL" id="MFC0389403.1"/>
    </source>
</evidence>
<keyword evidence="3" id="KW-1185">Reference proteome</keyword>
<protein>
    <submittedName>
        <fullName evidence="2">Uncharacterized protein</fullName>
    </submittedName>
</protein>
<accession>A0ABV6J0J5</accession>
<feature type="region of interest" description="Disordered" evidence="1">
    <location>
        <begin position="1"/>
        <end position="40"/>
    </location>
</feature>
<gene>
    <name evidence="2" type="ORF">ACFFIC_28230</name>
</gene>
<sequence>MSTSTGWPSAERSFSASVRARVSSVPPGGKGTTMLTGRLG</sequence>
<name>A0ABV6J0J5_9PROT</name>
<organism evidence="2 3">
    <name type="scientific">Muricoccus vinaceus</name>
    <dbReference type="NCBI Taxonomy" id="424704"/>
    <lineage>
        <taxon>Bacteria</taxon>
        <taxon>Pseudomonadati</taxon>
        <taxon>Pseudomonadota</taxon>
        <taxon>Alphaproteobacteria</taxon>
        <taxon>Acetobacterales</taxon>
        <taxon>Roseomonadaceae</taxon>
        <taxon>Muricoccus</taxon>
    </lineage>
</organism>
<dbReference type="Proteomes" id="UP001589789">
    <property type="component" value="Unassembled WGS sequence"/>
</dbReference>
<dbReference type="EMBL" id="JBHLVZ010000113">
    <property type="protein sequence ID" value="MFC0389403.1"/>
    <property type="molecule type" value="Genomic_DNA"/>
</dbReference>
<proteinExistence type="predicted"/>
<feature type="compositionally biased region" description="Low complexity" evidence="1">
    <location>
        <begin position="9"/>
        <end position="25"/>
    </location>
</feature>